<dbReference type="Pfam" id="PF13555">
    <property type="entry name" value="AAA_29"/>
    <property type="match status" value="1"/>
</dbReference>
<keyword evidence="1" id="KW-0175">Coiled coil</keyword>
<dbReference type="AlphaFoldDB" id="A0A7X0JQB2"/>
<dbReference type="PANTHER" id="PTHR32182">
    <property type="entry name" value="DNA REPLICATION AND REPAIR PROTEIN RECF"/>
    <property type="match status" value="1"/>
</dbReference>
<sequence length="1213" mass="137155">MFCKKAILVNWGNIPPIEFDFGPVNLFSGGNGSGKTTAADALQTLMTAAHENLFNYNPGQDETSQRGRGGKQVRTLASYILGCDDGSYARPNKCQGYIAAQFHPTQGESGQAFWAIMAVQASLETAGKQRQARQDELLFFVLPGDQVPIGAITLASFVKEDKGGKYILPMANLGKNLRIEFGQDAIEVYDKKSAYLRRLYGALRGQNGAVSDREAKHAAKTFSNFMAYKPVKSINDFVAKEVLEPKDLSEDIRQVSELMKTIHGMEQETRSLNESIERLESANHNAIEFIDIWQQIRILEYAELYRRQRSLQKTYLSKKEQQQSNQLAVKDGLHSIELAERKKTILFDQITELTAKRKGISALKDKDELQKQAELAQQQLAKQAPLLLQQLHSFSENFGQAQKLQRLVQQSSLELECPALNQSPVQKALKQVIALGDDTGIDSQKLMTIDFLGSGDLEKKLEDLVKRDSSHQHLQAILHQSNGSENSLRDQLFSLSQKRRERQDKNRQHIESRELEIQRLGQSKISYPPYVQHALQAIEQECPAAKPSVLCDFIEVSDPQWQMAIEGYIGGARFGIIVEPEYEAQAIAIVRAMGGRKNKARVIQGHKAARDAHRVKLPKDSILDLMEFSHKTAEYYVRASYGSVVRAANEEELRGLHRGLCASGVGAGNYAMFRCDIDASDLLFGQGARDRALLAKREQLDELIEQSQHLESAYREVANCLDACDKITAPQSAMIVHELLDCYRKLEQAEQAMNNLDLSEFDDLEAQLQQLKQDHSDVEKEINQQHQAQGEYKNKAHQLELTIDKLADEQDTLQMQLEQGEAAVDDIAKHSSHFDSQQALGKAETIADQSSDSLLPQCNDLRGQLEQLERKLDQQLAQHNQLCNSHCVIPYLANSDSRDSLAMYQQVQHAQQNIESIYHSLKNNVLVGKHENLLALKDSFNTAFVSNLCHSIYQAIGDGKEQLEVLNQELEHHRFGDDRERFFFGYSWIPEFREYHKFFKEVIDTPDLGDGNSLFDAELSKKSQQVRDKLLAMLLDKDEQTALRELNRISDYRNYRSYEIYKEPLNKEAIALSTYGTGSGGQLETPAYIIRAAAVTSAFRFNEGNTHCRMVLVDEAFSKMDETRSRQVIHYLTESLGLQLLFIMPTSKSGPFMDLISNQTIFSKCPATQPVGELQTRVLVDRKVCNTDKIQELWAKHRKTVRHQAMLDFMEGI</sequence>
<dbReference type="GO" id="GO:0005524">
    <property type="term" value="F:ATP binding"/>
    <property type="evidence" value="ECO:0007669"/>
    <property type="project" value="UniProtKB-KW"/>
</dbReference>
<dbReference type="InterPro" id="IPR027417">
    <property type="entry name" value="P-loop_NTPase"/>
</dbReference>
<reference evidence="2 3" key="1">
    <citation type="submission" date="2020-08" db="EMBL/GenBank/DDBJ databases">
        <title>Genomic Encyclopedia of Type Strains, Phase IV (KMG-IV): sequencing the most valuable type-strain genomes for metagenomic binning, comparative biology and taxonomic classification.</title>
        <authorList>
            <person name="Goeker M."/>
        </authorList>
    </citation>
    <scope>NUCLEOTIDE SEQUENCE [LARGE SCALE GENOMIC DNA]</scope>
    <source>
        <strain evidence="2 3">DSM 22368</strain>
    </source>
</reference>
<protein>
    <submittedName>
        <fullName evidence="2">Energy-coupling factor transporter ATP-binding protein EcfA2</fullName>
    </submittedName>
</protein>
<keyword evidence="2" id="KW-0547">Nucleotide-binding</keyword>
<proteinExistence type="predicted"/>
<gene>
    <name evidence="2" type="ORF">HNR48_000611</name>
</gene>
<comment type="caution">
    <text evidence="2">The sequence shown here is derived from an EMBL/GenBank/DDBJ whole genome shotgun (WGS) entry which is preliminary data.</text>
</comment>
<keyword evidence="2" id="KW-0067">ATP-binding</keyword>
<dbReference type="EMBL" id="JACHHT010000001">
    <property type="protein sequence ID" value="MBB6520333.1"/>
    <property type="molecule type" value="Genomic_DNA"/>
</dbReference>
<evidence type="ECO:0000313" key="3">
    <source>
        <dbReference type="Proteomes" id="UP000528457"/>
    </source>
</evidence>
<name>A0A7X0JQB2_9GAMM</name>
<dbReference type="Pfam" id="PF13558">
    <property type="entry name" value="SbcC_Walker_B"/>
    <property type="match status" value="1"/>
</dbReference>
<evidence type="ECO:0000313" key="2">
    <source>
        <dbReference type="EMBL" id="MBB6520333.1"/>
    </source>
</evidence>
<organism evidence="2 3">
    <name type="scientific">Pseudoteredinibacter isoporae</name>
    <dbReference type="NCBI Taxonomy" id="570281"/>
    <lineage>
        <taxon>Bacteria</taxon>
        <taxon>Pseudomonadati</taxon>
        <taxon>Pseudomonadota</taxon>
        <taxon>Gammaproteobacteria</taxon>
        <taxon>Cellvibrionales</taxon>
        <taxon>Cellvibrionaceae</taxon>
        <taxon>Pseudoteredinibacter</taxon>
    </lineage>
</organism>
<dbReference type="PANTHER" id="PTHR32182:SF0">
    <property type="entry name" value="DNA REPLICATION AND REPAIR PROTEIN RECF"/>
    <property type="match status" value="1"/>
</dbReference>
<dbReference type="SUPFAM" id="SSF52540">
    <property type="entry name" value="P-loop containing nucleoside triphosphate hydrolases"/>
    <property type="match status" value="2"/>
</dbReference>
<dbReference type="RefSeq" id="WP_166851579.1">
    <property type="nucleotide sequence ID" value="NZ_JAAONY010000001.1"/>
</dbReference>
<feature type="coiled-coil region" evidence="1">
    <location>
        <begin position="858"/>
        <end position="885"/>
    </location>
</feature>
<dbReference type="GO" id="GO:0006302">
    <property type="term" value="P:double-strand break repair"/>
    <property type="evidence" value="ECO:0007669"/>
    <property type="project" value="TreeGrafter"/>
</dbReference>
<dbReference type="Proteomes" id="UP000528457">
    <property type="component" value="Unassembled WGS sequence"/>
</dbReference>
<feature type="coiled-coil region" evidence="1">
    <location>
        <begin position="754"/>
        <end position="823"/>
    </location>
</feature>
<dbReference type="InParanoid" id="A0A7X0JQB2"/>
<accession>A0A7X0JQB2</accession>
<dbReference type="GO" id="GO:0000731">
    <property type="term" value="P:DNA synthesis involved in DNA repair"/>
    <property type="evidence" value="ECO:0007669"/>
    <property type="project" value="TreeGrafter"/>
</dbReference>
<evidence type="ECO:0000256" key="1">
    <source>
        <dbReference type="SAM" id="Coils"/>
    </source>
</evidence>
<keyword evidence="3" id="KW-1185">Reference proteome</keyword>